<evidence type="ECO:0000313" key="1">
    <source>
        <dbReference type="EMBL" id="KAK8240595.1"/>
    </source>
</evidence>
<accession>A0ABR1YWL6</accession>
<protein>
    <recommendedName>
        <fullName evidence="3">Secreted protein</fullName>
    </recommendedName>
</protein>
<proteinExistence type="predicted"/>
<evidence type="ECO:0000313" key="2">
    <source>
        <dbReference type="Proteomes" id="UP001492380"/>
    </source>
</evidence>
<sequence length="201" mass="23122">MSFVQPLPFLVVLGGVPTQRWHQPTSQPAPCRHVSLLLFCCSLARSLWRVRCGRTARSSLPSPCQSQNMLRLFVLINETQDTIVYEKTPRKRKGPKRRAMPFVCLDICCCCCTPGKRQRSCLSKAWRGIYKGLRECACGRSLRTEWVLWCDQCRVFAQGQVGEANRQHFHALGAAQKSEQWKRRLCRACGRRLRNPSRWNG</sequence>
<reference evidence="1 2" key="1">
    <citation type="submission" date="2024-04" db="EMBL/GenBank/DDBJ databases">
        <title>Phyllosticta paracitricarpa is synonymous to the EU quarantine fungus P. citricarpa based on phylogenomic analyses.</title>
        <authorList>
            <consortium name="Lawrence Berkeley National Laboratory"/>
            <person name="Van Ingen-Buijs V.A."/>
            <person name="Van Westerhoven A.C."/>
            <person name="Haridas S."/>
            <person name="Skiadas P."/>
            <person name="Martin F."/>
            <person name="Groenewald J.Z."/>
            <person name="Crous P.W."/>
            <person name="Seidl M.F."/>
        </authorList>
    </citation>
    <scope>NUCLEOTIDE SEQUENCE [LARGE SCALE GENOMIC DNA]</scope>
    <source>
        <strain evidence="1 2">CBS 123374</strain>
    </source>
</reference>
<name>A0ABR1YWL6_9PEZI</name>
<gene>
    <name evidence="1" type="ORF">HDK90DRAFT_188544</name>
</gene>
<organism evidence="1 2">
    <name type="scientific">Phyllosticta capitalensis</name>
    <dbReference type="NCBI Taxonomy" id="121624"/>
    <lineage>
        <taxon>Eukaryota</taxon>
        <taxon>Fungi</taxon>
        <taxon>Dikarya</taxon>
        <taxon>Ascomycota</taxon>
        <taxon>Pezizomycotina</taxon>
        <taxon>Dothideomycetes</taxon>
        <taxon>Dothideomycetes incertae sedis</taxon>
        <taxon>Botryosphaeriales</taxon>
        <taxon>Phyllostictaceae</taxon>
        <taxon>Phyllosticta</taxon>
    </lineage>
</organism>
<dbReference type="Proteomes" id="UP001492380">
    <property type="component" value="Unassembled WGS sequence"/>
</dbReference>
<comment type="caution">
    <text evidence="1">The sequence shown here is derived from an EMBL/GenBank/DDBJ whole genome shotgun (WGS) entry which is preliminary data.</text>
</comment>
<evidence type="ECO:0008006" key="3">
    <source>
        <dbReference type="Google" id="ProtNLM"/>
    </source>
</evidence>
<dbReference type="EMBL" id="JBBWRZ010000003">
    <property type="protein sequence ID" value="KAK8240595.1"/>
    <property type="molecule type" value="Genomic_DNA"/>
</dbReference>
<keyword evidence="2" id="KW-1185">Reference proteome</keyword>